<name>A0A820SAT5_9BILA</name>
<gene>
    <name evidence="1" type="ORF">OXD698_LOCUS54525</name>
</gene>
<dbReference type="AlphaFoldDB" id="A0A820SAT5"/>
<proteinExistence type="predicted"/>
<sequence>IKCHVMSVCPSPSSPATAIKPSYVRAMSPKQIQ</sequence>
<dbReference type="EMBL" id="CAJOAZ010033221">
    <property type="protein sequence ID" value="CAF4453229.1"/>
    <property type="molecule type" value="Genomic_DNA"/>
</dbReference>
<reference evidence="1" key="1">
    <citation type="submission" date="2021-02" db="EMBL/GenBank/DDBJ databases">
        <authorList>
            <person name="Nowell W R."/>
        </authorList>
    </citation>
    <scope>NUCLEOTIDE SEQUENCE</scope>
</reference>
<comment type="caution">
    <text evidence="1">The sequence shown here is derived from an EMBL/GenBank/DDBJ whole genome shotgun (WGS) entry which is preliminary data.</text>
</comment>
<protein>
    <submittedName>
        <fullName evidence="1">Uncharacterized protein</fullName>
    </submittedName>
</protein>
<evidence type="ECO:0000313" key="2">
    <source>
        <dbReference type="Proteomes" id="UP000663844"/>
    </source>
</evidence>
<feature type="non-terminal residue" evidence="1">
    <location>
        <position position="1"/>
    </location>
</feature>
<accession>A0A820SAT5</accession>
<dbReference type="Proteomes" id="UP000663844">
    <property type="component" value="Unassembled WGS sequence"/>
</dbReference>
<evidence type="ECO:0000313" key="1">
    <source>
        <dbReference type="EMBL" id="CAF4453229.1"/>
    </source>
</evidence>
<organism evidence="1 2">
    <name type="scientific">Adineta steineri</name>
    <dbReference type="NCBI Taxonomy" id="433720"/>
    <lineage>
        <taxon>Eukaryota</taxon>
        <taxon>Metazoa</taxon>
        <taxon>Spiralia</taxon>
        <taxon>Gnathifera</taxon>
        <taxon>Rotifera</taxon>
        <taxon>Eurotatoria</taxon>
        <taxon>Bdelloidea</taxon>
        <taxon>Adinetida</taxon>
        <taxon>Adinetidae</taxon>
        <taxon>Adineta</taxon>
    </lineage>
</organism>